<evidence type="ECO:0000313" key="1">
    <source>
        <dbReference type="Proteomes" id="UP000887565"/>
    </source>
</evidence>
<proteinExistence type="predicted"/>
<dbReference type="InterPro" id="IPR036865">
    <property type="entry name" value="CRAL-TRIO_dom_sf"/>
</dbReference>
<organism evidence="1 2">
    <name type="scientific">Romanomermis culicivorax</name>
    <name type="common">Nematode worm</name>
    <dbReference type="NCBI Taxonomy" id="13658"/>
    <lineage>
        <taxon>Eukaryota</taxon>
        <taxon>Metazoa</taxon>
        <taxon>Ecdysozoa</taxon>
        <taxon>Nematoda</taxon>
        <taxon>Enoplea</taxon>
        <taxon>Dorylaimia</taxon>
        <taxon>Mermithida</taxon>
        <taxon>Mermithoidea</taxon>
        <taxon>Mermithidae</taxon>
        <taxon>Romanomermis</taxon>
    </lineage>
</organism>
<dbReference type="AlphaFoldDB" id="A0A915ID42"/>
<reference evidence="2" key="1">
    <citation type="submission" date="2022-11" db="UniProtKB">
        <authorList>
            <consortium name="WormBaseParasite"/>
        </authorList>
    </citation>
    <scope>IDENTIFICATION</scope>
</reference>
<dbReference type="Gene3D" id="3.40.525.10">
    <property type="entry name" value="CRAL-TRIO lipid binding domain"/>
    <property type="match status" value="1"/>
</dbReference>
<dbReference type="WBParaSite" id="nRc.2.0.1.t11136-RA">
    <property type="protein sequence ID" value="nRc.2.0.1.t11136-RA"/>
    <property type="gene ID" value="nRc.2.0.1.g11136"/>
</dbReference>
<name>A0A915ID42_ROMCU</name>
<accession>A0A915ID42</accession>
<dbReference type="GO" id="GO:0005737">
    <property type="term" value="C:cytoplasm"/>
    <property type="evidence" value="ECO:0007669"/>
    <property type="project" value="TreeGrafter"/>
</dbReference>
<dbReference type="PANTHER" id="PTHR23324">
    <property type="entry name" value="SEC14 RELATED PROTEIN"/>
    <property type="match status" value="1"/>
</dbReference>
<evidence type="ECO:0000313" key="2">
    <source>
        <dbReference type="WBParaSite" id="nRc.2.0.1.t11136-RA"/>
    </source>
</evidence>
<keyword evidence="1" id="KW-1185">Reference proteome</keyword>
<dbReference type="PANTHER" id="PTHR23324:SF83">
    <property type="entry name" value="SEC14-LIKE PROTEIN 2"/>
    <property type="match status" value="1"/>
</dbReference>
<protein>
    <submittedName>
        <fullName evidence="2">Uncharacterized protein</fullName>
    </submittedName>
</protein>
<dbReference type="SUPFAM" id="SSF52087">
    <property type="entry name" value="CRAL/TRIO domain"/>
    <property type="match status" value="1"/>
</dbReference>
<sequence length="138" mass="16148">MVNYLEDIDALNEIQRAQLDNLVSLTWTMQNACLLRCRKAIGMDDESYRNFKTNNLMEHYYPHGVFCHDKGGRPIAYLPIGGIDSKGIVMHTKSSDIFKAIMFWQEQRKWNCADATKMYFQLKDRSTKEMTTVLDFNH</sequence>
<dbReference type="InterPro" id="IPR051064">
    <property type="entry name" value="SEC14/CRAL-TRIO_domain"/>
</dbReference>
<dbReference type="Proteomes" id="UP000887565">
    <property type="component" value="Unplaced"/>
</dbReference>